<dbReference type="Proteomes" id="UP001140217">
    <property type="component" value="Unassembled WGS sequence"/>
</dbReference>
<dbReference type="InterPro" id="IPR002110">
    <property type="entry name" value="Ankyrin_rpt"/>
</dbReference>
<feature type="repeat" description="ANK" evidence="1">
    <location>
        <begin position="39"/>
        <end position="71"/>
    </location>
</feature>
<evidence type="ECO:0008006" key="5">
    <source>
        <dbReference type="Google" id="ProtNLM"/>
    </source>
</evidence>
<name>A0A9W8HP87_9FUNG</name>
<dbReference type="AlphaFoldDB" id="A0A9W8HP87"/>
<dbReference type="SMART" id="SM00248">
    <property type="entry name" value="ANK"/>
    <property type="match status" value="1"/>
</dbReference>
<reference evidence="3" key="1">
    <citation type="submission" date="2022-07" db="EMBL/GenBank/DDBJ databases">
        <title>Phylogenomic reconstructions and comparative analyses of Kickxellomycotina fungi.</title>
        <authorList>
            <person name="Reynolds N.K."/>
            <person name="Stajich J.E."/>
            <person name="Barry K."/>
            <person name="Grigoriev I.V."/>
            <person name="Crous P."/>
            <person name="Smith M.E."/>
        </authorList>
    </citation>
    <scope>NUCLEOTIDE SEQUENCE</scope>
    <source>
        <strain evidence="3">NBRC 105414</strain>
    </source>
</reference>
<keyword evidence="1" id="KW-0040">ANK repeat</keyword>
<accession>A0A9W8HP87</accession>
<organism evidence="3 4">
    <name type="scientific">Coemansia javaensis</name>
    <dbReference type="NCBI Taxonomy" id="2761396"/>
    <lineage>
        <taxon>Eukaryota</taxon>
        <taxon>Fungi</taxon>
        <taxon>Fungi incertae sedis</taxon>
        <taxon>Zoopagomycota</taxon>
        <taxon>Kickxellomycotina</taxon>
        <taxon>Kickxellomycetes</taxon>
        <taxon>Kickxellales</taxon>
        <taxon>Kickxellaceae</taxon>
        <taxon>Coemansia</taxon>
    </lineage>
</organism>
<feature type="compositionally biased region" description="Low complexity" evidence="2">
    <location>
        <begin position="155"/>
        <end position="171"/>
    </location>
</feature>
<dbReference type="PANTHER" id="PTHR24192:SF3">
    <property type="entry name" value="ANKYRIN REPEAT DOMAIN 40"/>
    <property type="match status" value="1"/>
</dbReference>
<dbReference type="InterPro" id="IPR039195">
    <property type="entry name" value="ANKRD40"/>
</dbReference>
<dbReference type="PROSITE" id="PS50297">
    <property type="entry name" value="ANK_REP_REGION"/>
    <property type="match status" value="1"/>
</dbReference>
<dbReference type="Gene3D" id="1.25.40.20">
    <property type="entry name" value="Ankyrin repeat-containing domain"/>
    <property type="match status" value="1"/>
</dbReference>
<dbReference type="PROSITE" id="PS50088">
    <property type="entry name" value="ANK_REPEAT"/>
    <property type="match status" value="1"/>
</dbReference>
<proteinExistence type="predicted"/>
<dbReference type="OrthoDB" id="539213at2759"/>
<keyword evidence="4" id="KW-1185">Reference proteome</keyword>
<feature type="region of interest" description="Disordered" evidence="2">
    <location>
        <begin position="132"/>
        <end position="174"/>
    </location>
</feature>
<evidence type="ECO:0000313" key="3">
    <source>
        <dbReference type="EMBL" id="KAJ2785422.1"/>
    </source>
</evidence>
<dbReference type="PANTHER" id="PTHR24192">
    <property type="entry name" value="ANKYRIN REPEAT DOMAIN 40"/>
    <property type="match status" value="1"/>
</dbReference>
<evidence type="ECO:0000256" key="1">
    <source>
        <dbReference type="PROSITE-ProRule" id="PRU00023"/>
    </source>
</evidence>
<dbReference type="InterPro" id="IPR036770">
    <property type="entry name" value="Ankyrin_rpt-contain_sf"/>
</dbReference>
<dbReference type="SUPFAM" id="SSF48403">
    <property type="entry name" value="Ankyrin repeat"/>
    <property type="match status" value="1"/>
</dbReference>
<dbReference type="Pfam" id="PF12796">
    <property type="entry name" value="Ank_2"/>
    <property type="match status" value="1"/>
</dbReference>
<evidence type="ECO:0000313" key="4">
    <source>
        <dbReference type="Proteomes" id="UP001140217"/>
    </source>
</evidence>
<evidence type="ECO:0000256" key="2">
    <source>
        <dbReference type="SAM" id="MobiDB-lite"/>
    </source>
</evidence>
<protein>
    <recommendedName>
        <fullName evidence="5">Ankyrin</fullName>
    </recommendedName>
</protein>
<comment type="caution">
    <text evidence="3">The sequence shown here is derived from an EMBL/GenBank/DDBJ whole genome shotgun (WGS) entry which is preliminary data.</text>
</comment>
<gene>
    <name evidence="3" type="ORF">H4R18_000505</name>
</gene>
<sequence length="272" mass="28474">MAVDEREENLREMAALGNLKAVRAYVHGGVNVNSQNGMNGWTALHWAAARGHADVAAFLIRAGADPGMANGKGQVPLDVCRSPEVRALLPGHETAAVPPPPAGEREEGGFVPNYIACPDLAKAWAIPDDAGVAPDSGHMRQLQHEASVSSGGAPARQTVGPQQQQQRGAPQSALPAGERELLVYAGRYSDECLLGSVFVDADALTVSDLGARIRGELDGVPARFAFARHNGKQTVPVGARQEAFAVARVFRGADDAVVLRATDPGPDQGADQ</sequence>
<dbReference type="EMBL" id="JANBUL010000011">
    <property type="protein sequence ID" value="KAJ2785422.1"/>
    <property type="molecule type" value="Genomic_DNA"/>
</dbReference>